<evidence type="ECO:0000256" key="1">
    <source>
        <dbReference type="ARBA" id="ARBA00002987"/>
    </source>
</evidence>
<keyword evidence="8" id="KW-1185">Reference proteome</keyword>
<keyword evidence="4 5" id="KW-0175">Coiled coil</keyword>
<feature type="region of interest" description="Disordered" evidence="6">
    <location>
        <begin position="1"/>
        <end position="27"/>
    </location>
</feature>
<evidence type="ECO:0000313" key="8">
    <source>
        <dbReference type="Proteomes" id="UP001497623"/>
    </source>
</evidence>
<sequence>EDYEKSEERLVQATAKNAEASQAADDANRMKKVLENRNIADEERMEQLESQLKEARFLAEEADRKYDEVAKKLAEVEGNLERAEERADTGENKVIELEEELGYVANNVKSLGNAEEQALAREVEYKDAVAGLQKKFKAADARAEFAERTVQKLQKDIDRLEDDLALEKERYKGFATEIDETFNEISGY</sequence>
<evidence type="ECO:0000256" key="5">
    <source>
        <dbReference type="SAM" id="Coils"/>
    </source>
</evidence>
<protein>
    <recommendedName>
        <fullName evidence="9">Tropomyosin</fullName>
    </recommendedName>
</protein>
<evidence type="ECO:0000256" key="6">
    <source>
        <dbReference type="SAM" id="MobiDB-lite"/>
    </source>
</evidence>
<evidence type="ECO:0008006" key="9">
    <source>
        <dbReference type="Google" id="ProtNLM"/>
    </source>
</evidence>
<comment type="caution">
    <text evidence="7">The sequence shown here is derived from an EMBL/GenBank/DDBJ whole genome shotgun (WGS) entry which is preliminary data.</text>
</comment>
<organism evidence="7 8">
    <name type="scientific">Meganyctiphanes norvegica</name>
    <name type="common">Northern krill</name>
    <name type="synonym">Thysanopoda norvegica</name>
    <dbReference type="NCBI Taxonomy" id="48144"/>
    <lineage>
        <taxon>Eukaryota</taxon>
        <taxon>Metazoa</taxon>
        <taxon>Ecdysozoa</taxon>
        <taxon>Arthropoda</taxon>
        <taxon>Crustacea</taxon>
        <taxon>Multicrustacea</taxon>
        <taxon>Malacostraca</taxon>
        <taxon>Eumalacostraca</taxon>
        <taxon>Eucarida</taxon>
        <taxon>Euphausiacea</taxon>
        <taxon>Euphausiidae</taxon>
        <taxon>Meganyctiphanes</taxon>
    </lineage>
</organism>
<dbReference type="PANTHER" id="PTHR19269">
    <property type="entry name" value="TROPOMYOSIN"/>
    <property type="match status" value="1"/>
</dbReference>
<feature type="non-terminal residue" evidence="7">
    <location>
        <position position="188"/>
    </location>
</feature>
<evidence type="ECO:0000256" key="2">
    <source>
        <dbReference type="ARBA" id="ARBA00009036"/>
    </source>
</evidence>
<evidence type="ECO:0000256" key="3">
    <source>
        <dbReference type="ARBA" id="ARBA00022737"/>
    </source>
</evidence>
<dbReference type="InterPro" id="IPR000533">
    <property type="entry name" value="Tropomyosin"/>
</dbReference>
<dbReference type="FunFam" id="1.20.5.170:FF:000005">
    <property type="entry name" value="Tropomyosin alpha-1 chain"/>
    <property type="match status" value="1"/>
</dbReference>
<dbReference type="AlphaFoldDB" id="A0AAV2Q303"/>
<dbReference type="FunFam" id="1.20.5.170:FF:000001">
    <property type="entry name" value="Tropomyosin alpha-1 chain isoform 1"/>
    <property type="match status" value="1"/>
</dbReference>
<dbReference type="SUPFAM" id="SSF57997">
    <property type="entry name" value="Tropomyosin"/>
    <property type="match status" value="1"/>
</dbReference>
<dbReference type="EMBL" id="CAXKWB010002663">
    <property type="protein sequence ID" value="CAL4067400.1"/>
    <property type="molecule type" value="Genomic_DNA"/>
</dbReference>
<evidence type="ECO:0000256" key="4">
    <source>
        <dbReference type="ARBA" id="ARBA00023054"/>
    </source>
</evidence>
<gene>
    <name evidence="7" type="ORF">MNOR_LOCUS6454</name>
</gene>
<dbReference type="Proteomes" id="UP001497623">
    <property type="component" value="Unassembled WGS sequence"/>
</dbReference>
<evidence type="ECO:0000313" key="7">
    <source>
        <dbReference type="EMBL" id="CAL4067400.1"/>
    </source>
</evidence>
<feature type="coiled-coil region" evidence="5">
    <location>
        <begin position="129"/>
        <end position="177"/>
    </location>
</feature>
<keyword evidence="3" id="KW-0677">Repeat</keyword>
<dbReference type="Gene3D" id="1.20.5.170">
    <property type="match status" value="2"/>
</dbReference>
<proteinExistence type="inferred from homology"/>
<feature type="non-terminal residue" evidence="7">
    <location>
        <position position="1"/>
    </location>
</feature>
<feature type="compositionally biased region" description="Basic and acidic residues" evidence="6">
    <location>
        <begin position="1"/>
        <end position="10"/>
    </location>
</feature>
<dbReference type="PRINTS" id="PR00194">
    <property type="entry name" value="TROPOMYOSIN"/>
</dbReference>
<comment type="similarity">
    <text evidence="2">Belongs to the tropomyosin family.</text>
</comment>
<comment type="function">
    <text evidence="1">Tropomyosin, in association with the troponin complex, plays a central role in the calcium dependent regulation of muscle contraction.</text>
</comment>
<name>A0AAV2Q303_MEGNR</name>
<dbReference type="Pfam" id="PF00261">
    <property type="entry name" value="Tropomyosin"/>
    <property type="match status" value="1"/>
</dbReference>
<accession>A0AAV2Q303</accession>
<reference evidence="7 8" key="1">
    <citation type="submission" date="2024-05" db="EMBL/GenBank/DDBJ databases">
        <authorList>
            <person name="Wallberg A."/>
        </authorList>
    </citation>
    <scope>NUCLEOTIDE SEQUENCE [LARGE SCALE GENOMIC DNA]</scope>
</reference>